<sequence length="322" mass="36412">MSKLDMEAAVNQAIGKNGAARVHLEQLKLDEVLYALQKLKPKKSTGPDDIPPYIYKDCRLVLGKPLLYIFNQCLAEAVFPDRWKTTKVVPVLKGKSASNVDQYRPVAVLSTPAKVLEAAVHKSILSQVNVQLSYEQHGFRSDRSTSSNLINYMNYIVPEVDAGGQVHVAFLDYKKAFDLVNNDILLTKLAGVGFTSHLLTFFASYMRNRKQYIEYAGCRSENYLTRSGVSQGSNLGPLQFILMINDLPTVVKDAHCTLFADDLKLYLAVRNREDCQKLQDIDRVVAWSKHNNLQFNITKFITMTFSRVLSPVTYQYQNLESM</sequence>
<dbReference type="Pfam" id="PF00078">
    <property type="entry name" value="RVT_1"/>
    <property type="match status" value="1"/>
</dbReference>
<organism evidence="2 3">
    <name type="scientific">Parnassius apollo</name>
    <name type="common">Apollo butterfly</name>
    <name type="synonym">Papilio apollo</name>
    <dbReference type="NCBI Taxonomy" id="110799"/>
    <lineage>
        <taxon>Eukaryota</taxon>
        <taxon>Metazoa</taxon>
        <taxon>Ecdysozoa</taxon>
        <taxon>Arthropoda</taxon>
        <taxon>Hexapoda</taxon>
        <taxon>Insecta</taxon>
        <taxon>Pterygota</taxon>
        <taxon>Neoptera</taxon>
        <taxon>Endopterygota</taxon>
        <taxon>Lepidoptera</taxon>
        <taxon>Glossata</taxon>
        <taxon>Ditrysia</taxon>
        <taxon>Papilionoidea</taxon>
        <taxon>Papilionidae</taxon>
        <taxon>Parnassiinae</taxon>
        <taxon>Parnassini</taxon>
        <taxon>Parnassius</taxon>
        <taxon>Parnassius</taxon>
    </lineage>
</organism>
<protein>
    <submittedName>
        <fullName evidence="2">(apollo) hypothetical protein</fullName>
    </submittedName>
</protein>
<name>A0A8S3WSE1_PARAO</name>
<dbReference type="AlphaFoldDB" id="A0A8S3WSE1"/>
<keyword evidence="3" id="KW-1185">Reference proteome</keyword>
<dbReference type="OrthoDB" id="10056483at2759"/>
<evidence type="ECO:0000259" key="1">
    <source>
        <dbReference type="PROSITE" id="PS50878"/>
    </source>
</evidence>
<gene>
    <name evidence="2" type="ORF">PAPOLLO_LOCUS9251</name>
</gene>
<proteinExistence type="predicted"/>
<reference evidence="2" key="1">
    <citation type="submission" date="2021-04" db="EMBL/GenBank/DDBJ databases">
        <authorList>
            <person name="Tunstrom K."/>
        </authorList>
    </citation>
    <scope>NUCLEOTIDE SEQUENCE</scope>
</reference>
<dbReference type="EMBL" id="CAJQZP010000674">
    <property type="protein sequence ID" value="CAG4976387.1"/>
    <property type="molecule type" value="Genomic_DNA"/>
</dbReference>
<dbReference type="InterPro" id="IPR000477">
    <property type="entry name" value="RT_dom"/>
</dbReference>
<dbReference type="PANTHER" id="PTHR33332">
    <property type="entry name" value="REVERSE TRANSCRIPTASE DOMAIN-CONTAINING PROTEIN"/>
    <property type="match status" value="1"/>
</dbReference>
<dbReference type="PROSITE" id="PS50878">
    <property type="entry name" value="RT_POL"/>
    <property type="match status" value="1"/>
</dbReference>
<dbReference type="CDD" id="cd01650">
    <property type="entry name" value="RT_nLTR_like"/>
    <property type="match status" value="1"/>
</dbReference>
<dbReference type="Proteomes" id="UP000691718">
    <property type="component" value="Unassembled WGS sequence"/>
</dbReference>
<feature type="domain" description="Reverse transcriptase" evidence="1">
    <location>
        <begin position="72"/>
        <end position="322"/>
    </location>
</feature>
<evidence type="ECO:0000313" key="3">
    <source>
        <dbReference type="Proteomes" id="UP000691718"/>
    </source>
</evidence>
<comment type="caution">
    <text evidence="2">The sequence shown here is derived from an EMBL/GenBank/DDBJ whole genome shotgun (WGS) entry which is preliminary data.</text>
</comment>
<accession>A0A8S3WSE1</accession>
<evidence type="ECO:0000313" key="2">
    <source>
        <dbReference type="EMBL" id="CAG4976387.1"/>
    </source>
</evidence>